<dbReference type="PANTHER" id="PTHR37313">
    <property type="entry name" value="UPF0749 PROTEIN RV1825"/>
    <property type="match status" value="1"/>
</dbReference>
<dbReference type="GO" id="GO:0005886">
    <property type="term" value="C:plasma membrane"/>
    <property type="evidence" value="ECO:0007669"/>
    <property type="project" value="TreeGrafter"/>
</dbReference>
<comment type="similarity">
    <text evidence="1">Belongs to the UPF0749 family.</text>
</comment>
<sequence length="308" mass="31883">MADGDRLLGGYDPNAGRSAHVAARPKLIPVPSLLRALLSEHLDPGYAAAAARHSDAAGAGGGHERAASWLWQALAALLIATVFAAAVAQARSVAPGVRSAQQLLLGNVRSTENSATKLAQRRSELSARVDDVQRRALADDAEGQRLLARLDALGLAAASTAVIGPGLKVTVTDPGAGPNLSDVSKQRISGSRQIILDRDLQLVVNSLWASGAEAISVGGVRIGPDATIRQAGGAILVDNNPTNSPYTILAVGPPRAMRDVFDQSSGRQRLRLLEASYGVVVTVDAADGLTLPAGSIRDTKFAKQIGPQ</sequence>
<dbReference type="Gene3D" id="3.30.70.1880">
    <property type="entry name" value="Protein of unknown function DUF881"/>
    <property type="match status" value="1"/>
</dbReference>
<dbReference type="EMBL" id="CTEC01000002">
    <property type="protein sequence ID" value="CQD16072.1"/>
    <property type="molecule type" value="Genomic_DNA"/>
</dbReference>
<gene>
    <name evidence="2" type="ORF">BN000_03383</name>
</gene>
<evidence type="ECO:0000313" key="3">
    <source>
        <dbReference type="Proteomes" id="UP000199601"/>
    </source>
</evidence>
<proteinExistence type="inferred from homology"/>
<keyword evidence="3" id="KW-1185">Reference proteome</keyword>
<dbReference type="AlphaFoldDB" id="A0A0U1DJN8"/>
<dbReference type="PANTHER" id="PTHR37313:SF1">
    <property type="entry name" value="UPF0749 PROTEIN RV1823"/>
    <property type="match status" value="1"/>
</dbReference>
<protein>
    <submittedName>
        <fullName evidence="2">Membrane associated protein</fullName>
    </submittedName>
</protein>
<organism evidence="2 3">
    <name type="scientific">Mycobacterium europaeum</name>
    <dbReference type="NCBI Taxonomy" id="761804"/>
    <lineage>
        <taxon>Bacteria</taxon>
        <taxon>Bacillati</taxon>
        <taxon>Actinomycetota</taxon>
        <taxon>Actinomycetes</taxon>
        <taxon>Mycobacteriales</taxon>
        <taxon>Mycobacteriaceae</taxon>
        <taxon>Mycobacterium</taxon>
        <taxon>Mycobacterium simiae complex</taxon>
    </lineage>
</organism>
<dbReference type="RefSeq" id="WP_090421967.1">
    <property type="nucleotide sequence ID" value="NZ_CTEC01000002.1"/>
</dbReference>
<dbReference type="InterPro" id="IPR010273">
    <property type="entry name" value="DUF881"/>
</dbReference>
<accession>A0A0U1DJN8</accession>
<reference evidence="3" key="1">
    <citation type="submission" date="2015-03" db="EMBL/GenBank/DDBJ databases">
        <authorList>
            <person name="Urmite Genomes"/>
        </authorList>
    </citation>
    <scope>NUCLEOTIDE SEQUENCE [LARGE SCALE GENOMIC DNA]</scope>
    <source>
        <strain evidence="3">CSUR P1344</strain>
    </source>
</reference>
<evidence type="ECO:0000256" key="1">
    <source>
        <dbReference type="ARBA" id="ARBA00009108"/>
    </source>
</evidence>
<dbReference type="Pfam" id="PF05949">
    <property type="entry name" value="DUF881"/>
    <property type="match status" value="1"/>
</dbReference>
<name>A0A0U1DJN8_9MYCO</name>
<dbReference type="Proteomes" id="UP000199601">
    <property type="component" value="Unassembled WGS sequence"/>
</dbReference>
<evidence type="ECO:0000313" key="2">
    <source>
        <dbReference type="EMBL" id="CQD16072.1"/>
    </source>
</evidence>